<dbReference type="SUPFAM" id="SSF51905">
    <property type="entry name" value="FAD/NAD(P)-binding domain"/>
    <property type="match status" value="1"/>
</dbReference>
<protein>
    <recommendedName>
        <fullName evidence="3">FAD-binding domain-containing protein</fullName>
    </recommendedName>
</protein>
<dbReference type="EMBL" id="CP001329">
    <property type="protein sequence ID" value="ACO65709.1"/>
    <property type="molecule type" value="Genomic_DNA"/>
</dbReference>
<dbReference type="InterPro" id="IPR050493">
    <property type="entry name" value="FAD-dep_Monooxygenase_BioMet"/>
</dbReference>
<evidence type="ECO:0000313" key="5">
    <source>
        <dbReference type="Proteomes" id="UP000002009"/>
    </source>
</evidence>
<dbReference type="OrthoDB" id="2017073at2759"/>
<dbReference type="STRING" id="296587.C1ED88"/>
<keyword evidence="1" id="KW-0560">Oxidoreductase</keyword>
<dbReference type="PRINTS" id="PR00420">
    <property type="entry name" value="RNGMNOXGNASE"/>
</dbReference>
<feature type="domain" description="FAD-binding" evidence="3">
    <location>
        <begin position="404"/>
        <end position="466"/>
    </location>
</feature>
<dbReference type="InterPro" id="IPR002938">
    <property type="entry name" value="FAD-bd"/>
</dbReference>
<feature type="domain" description="FAD-binding" evidence="3">
    <location>
        <begin position="50"/>
        <end position="249"/>
    </location>
</feature>
<dbReference type="GO" id="GO:0071949">
    <property type="term" value="F:FAD binding"/>
    <property type="evidence" value="ECO:0007669"/>
    <property type="project" value="InterPro"/>
</dbReference>
<keyword evidence="5" id="KW-1185">Reference proteome</keyword>
<evidence type="ECO:0000259" key="3">
    <source>
        <dbReference type="Pfam" id="PF01494"/>
    </source>
</evidence>
<sequence length="746" mass="76694">MMLTVTLGRGSLPPRVEDRRVRRGTHGRGATISLVRAGAQPDEYEKSNLSAVIVGGGIGGLAAAVALRRIGVDAHVYERASAMRGNAGTGIAIWPNGIKALRFLGDDVASEVASRGCEITGMRMGMIDEPSARSGEPSSDDGGIGGALKKAATRLVGGAFPAIIRAQHGAGLICIRWAEAQAALASFLPAHCVHLDASLDGIELVEYADGTAKARCTFVKRDGTPHSDPVTADFVVGADGINSAVRAALIDDGAPRDNGRVIWRGVVDAQRVAKAYARAATGGTIGGGGGDDDGFPPFCPRGATALSASKDSSVGRTVCFMDVGGDKLYWAAGCLDGGIVKGTDDAESCAATFKNYPDVMACLEATKEEAEVGGAGAGGNFYTSRVLDRGPLFPGDAERFMAPAGPVTLLGDAAHPVIPSFGQGANLALEDAAELAIAMAGKGKTQSVASVLRTWERSRLERTAQAQIASFISGSKSYGEAKFAEAMRLSGISPDALARHKERFRDANSTQQWLIGWTPSAGTAARVKDLDPKAALRLAIRAANEAPSRRSALIAATAAGLASAFGALSSAEASDETVDTGDRYAGDGFSMLLPKGWTVTEAMGVSRSTVDVFAPGRTEPVATMIREPTFTMGGGGAGGAGSVYTSPENFGLYIAGTRRGSLRTSREVGGAVGGAFVAEGVGEDDKSPWVELIAIGCRGGEAAKKYNLLQTVRLTASFAGGADVEAIEGVRAIVNSFELSAGTTCA</sequence>
<evidence type="ECO:0000256" key="1">
    <source>
        <dbReference type="ARBA" id="ARBA00023002"/>
    </source>
</evidence>
<evidence type="ECO:0000313" key="4">
    <source>
        <dbReference type="EMBL" id="ACO65709.1"/>
    </source>
</evidence>
<organism evidence="4 5">
    <name type="scientific">Micromonas commoda (strain RCC299 / NOUM17 / CCMP2709)</name>
    <name type="common">Picoplanktonic green alga</name>
    <dbReference type="NCBI Taxonomy" id="296587"/>
    <lineage>
        <taxon>Eukaryota</taxon>
        <taxon>Viridiplantae</taxon>
        <taxon>Chlorophyta</taxon>
        <taxon>Mamiellophyceae</taxon>
        <taxon>Mamiellales</taxon>
        <taxon>Mamiellaceae</taxon>
        <taxon>Micromonas</taxon>
    </lineage>
</organism>
<proteinExistence type="predicted"/>
<dbReference type="PANTHER" id="PTHR13789:SF309">
    <property type="entry name" value="PUTATIVE (AFU_ORTHOLOGUE AFUA_6G14510)-RELATED"/>
    <property type="match status" value="1"/>
</dbReference>
<dbReference type="InParanoid" id="C1ED88"/>
<dbReference type="GO" id="GO:0004497">
    <property type="term" value="F:monooxygenase activity"/>
    <property type="evidence" value="ECO:0007669"/>
    <property type="project" value="UniProtKB-KW"/>
</dbReference>
<accession>C1ED88</accession>
<dbReference type="Gene3D" id="3.50.50.60">
    <property type="entry name" value="FAD/NAD(P)-binding domain"/>
    <property type="match status" value="1"/>
</dbReference>
<dbReference type="KEGG" id="mis:MICPUN_102102"/>
<gene>
    <name evidence="4" type="ORF">MICPUN_102102</name>
</gene>
<evidence type="ECO:0000256" key="2">
    <source>
        <dbReference type="ARBA" id="ARBA00023033"/>
    </source>
</evidence>
<keyword evidence="2" id="KW-0503">Monooxygenase</keyword>
<dbReference type="eggNOG" id="KOG2614">
    <property type="taxonomic scope" value="Eukaryota"/>
</dbReference>
<dbReference type="OMA" id="YWAAGCL"/>
<name>C1ED88_MICCC</name>
<reference evidence="4 5" key="1">
    <citation type="journal article" date="2009" name="Science">
        <title>Green evolution and dynamic adaptations revealed by genomes of the marine picoeukaryotes Micromonas.</title>
        <authorList>
            <person name="Worden A.Z."/>
            <person name="Lee J.H."/>
            <person name="Mock T."/>
            <person name="Rouze P."/>
            <person name="Simmons M.P."/>
            <person name="Aerts A.L."/>
            <person name="Allen A.E."/>
            <person name="Cuvelier M.L."/>
            <person name="Derelle E."/>
            <person name="Everett M.V."/>
            <person name="Foulon E."/>
            <person name="Grimwood J."/>
            <person name="Gundlach H."/>
            <person name="Henrissat B."/>
            <person name="Napoli C."/>
            <person name="McDonald S.M."/>
            <person name="Parker M.S."/>
            <person name="Rombauts S."/>
            <person name="Salamov A."/>
            <person name="Von Dassow P."/>
            <person name="Badger J.H."/>
            <person name="Coutinho P.M."/>
            <person name="Demir E."/>
            <person name="Dubchak I."/>
            <person name="Gentemann C."/>
            <person name="Eikrem W."/>
            <person name="Gready J.E."/>
            <person name="John U."/>
            <person name="Lanier W."/>
            <person name="Lindquist E.A."/>
            <person name="Lucas S."/>
            <person name="Mayer K.F."/>
            <person name="Moreau H."/>
            <person name="Not F."/>
            <person name="Otillar R."/>
            <person name="Panaud O."/>
            <person name="Pangilinan J."/>
            <person name="Paulsen I."/>
            <person name="Piegu B."/>
            <person name="Poliakov A."/>
            <person name="Robbens S."/>
            <person name="Schmutz J."/>
            <person name="Toulza E."/>
            <person name="Wyss T."/>
            <person name="Zelensky A."/>
            <person name="Zhou K."/>
            <person name="Armbrust E.V."/>
            <person name="Bhattacharya D."/>
            <person name="Goodenough U.W."/>
            <person name="Van de Peer Y."/>
            <person name="Grigoriev I.V."/>
        </authorList>
    </citation>
    <scope>NUCLEOTIDE SEQUENCE [LARGE SCALE GENOMIC DNA]</scope>
    <source>
        <strain evidence="5">RCC299 / NOUM17</strain>
    </source>
</reference>
<dbReference type="Proteomes" id="UP000002009">
    <property type="component" value="Chromosome 9"/>
</dbReference>
<dbReference type="InterPro" id="IPR036188">
    <property type="entry name" value="FAD/NAD-bd_sf"/>
</dbReference>
<dbReference type="AlphaFoldDB" id="C1ED88"/>
<dbReference type="GeneID" id="8246006"/>
<dbReference type="RefSeq" id="XP_002504451.1">
    <property type="nucleotide sequence ID" value="XM_002504405.1"/>
</dbReference>
<dbReference type="PANTHER" id="PTHR13789">
    <property type="entry name" value="MONOOXYGENASE"/>
    <property type="match status" value="1"/>
</dbReference>
<dbReference type="Pfam" id="PF01494">
    <property type="entry name" value="FAD_binding_3"/>
    <property type="match status" value="2"/>
</dbReference>